<dbReference type="EMBL" id="KL363212">
    <property type="protein sequence ID" value="KFD53976.1"/>
    <property type="molecule type" value="Genomic_DNA"/>
</dbReference>
<evidence type="ECO:0000313" key="9">
    <source>
        <dbReference type="Proteomes" id="UP000030764"/>
    </source>
</evidence>
<evidence type="ECO:0000256" key="1">
    <source>
        <dbReference type="ARBA" id="ARBA00000083"/>
    </source>
</evidence>
<gene>
    <name evidence="7" type="ORF">M513_05243</name>
    <name evidence="8" type="ORF">M514_05243</name>
</gene>
<dbReference type="Proteomes" id="UP000030758">
    <property type="component" value="Unassembled WGS sequence"/>
</dbReference>
<dbReference type="InterPro" id="IPR036291">
    <property type="entry name" value="NAD(P)-bd_dom_sf"/>
</dbReference>
<dbReference type="AlphaFoldDB" id="A0A085M9T0"/>
<protein>
    <recommendedName>
        <fullName evidence="4">UDP-glucose 4-epimerase</fullName>
        <ecNumber evidence="4">5.1.3.2</ecNumber>
    </recommendedName>
</protein>
<dbReference type="SUPFAM" id="SSF51735">
    <property type="entry name" value="NAD(P)-binding Rossmann-fold domains"/>
    <property type="match status" value="1"/>
</dbReference>
<accession>A0A085M9T0</accession>
<organism evidence="7 9">
    <name type="scientific">Trichuris suis</name>
    <name type="common">pig whipworm</name>
    <dbReference type="NCBI Taxonomy" id="68888"/>
    <lineage>
        <taxon>Eukaryota</taxon>
        <taxon>Metazoa</taxon>
        <taxon>Ecdysozoa</taxon>
        <taxon>Nematoda</taxon>
        <taxon>Enoplea</taxon>
        <taxon>Dorylaimia</taxon>
        <taxon>Trichinellida</taxon>
        <taxon>Trichuridae</taxon>
        <taxon>Trichuris</taxon>
    </lineage>
</organism>
<dbReference type="PANTHER" id="PTHR43725">
    <property type="entry name" value="UDP-GLUCOSE 4-EPIMERASE"/>
    <property type="match status" value="1"/>
</dbReference>
<dbReference type="GO" id="GO:0033499">
    <property type="term" value="P:galactose catabolic process via UDP-galactose, Leloir pathway"/>
    <property type="evidence" value="ECO:0007669"/>
    <property type="project" value="TreeGrafter"/>
</dbReference>
<dbReference type="EMBL" id="KL367515">
    <property type="protein sequence ID" value="KFD67364.1"/>
    <property type="molecule type" value="Genomic_DNA"/>
</dbReference>
<evidence type="ECO:0000256" key="2">
    <source>
        <dbReference type="ARBA" id="ARBA00001911"/>
    </source>
</evidence>
<dbReference type="PANTHER" id="PTHR43725:SF47">
    <property type="entry name" value="UDP-GLUCOSE 4-EPIMERASE"/>
    <property type="match status" value="1"/>
</dbReference>
<keyword evidence="5" id="KW-0520">NAD</keyword>
<keyword evidence="6" id="KW-0413">Isomerase</keyword>
<evidence type="ECO:0000256" key="5">
    <source>
        <dbReference type="ARBA" id="ARBA00023027"/>
    </source>
</evidence>
<dbReference type="EC" id="5.1.3.2" evidence="4"/>
<proteinExistence type="predicted"/>
<dbReference type="Proteomes" id="UP000030764">
    <property type="component" value="Unassembled WGS sequence"/>
</dbReference>
<evidence type="ECO:0000256" key="4">
    <source>
        <dbReference type="ARBA" id="ARBA00013189"/>
    </source>
</evidence>
<name>A0A085M9T0_9BILA</name>
<evidence type="ECO:0000313" key="8">
    <source>
        <dbReference type="EMBL" id="KFD67364.1"/>
    </source>
</evidence>
<comment type="cofactor">
    <cofactor evidence="2">
        <name>NAD(+)</name>
        <dbReference type="ChEBI" id="CHEBI:57540"/>
    </cofactor>
</comment>
<dbReference type="GO" id="GO:0003978">
    <property type="term" value="F:UDP-glucose 4-epimerase activity"/>
    <property type="evidence" value="ECO:0007669"/>
    <property type="project" value="UniProtKB-EC"/>
</dbReference>
<comment type="pathway">
    <text evidence="3">Carbohydrate metabolism; galactose metabolism.</text>
</comment>
<keyword evidence="9" id="KW-1185">Reference proteome</keyword>
<dbReference type="GO" id="GO:0005829">
    <property type="term" value="C:cytosol"/>
    <property type="evidence" value="ECO:0007669"/>
    <property type="project" value="TreeGrafter"/>
</dbReference>
<evidence type="ECO:0000256" key="6">
    <source>
        <dbReference type="ARBA" id="ARBA00023235"/>
    </source>
</evidence>
<comment type="catalytic activity">
    <reaction evidence="1">
        <text>UDP-alpha-D-glucose = UDP-alpha-D-galactose</text>
        <dbReference type="Rhea" id="RHEA:22168"/>
        <dbReference type="ChEBI" id="CHEBI:58885"/>
        <dbReference type="ChEBI" id="CHEBI:66914"/>
        <dbReference type="EC" id="5.1.3.2"/>
    </reaction>
</comment>
<evidence type="ECO:0000256" key="3">
    <source>
        <dbReference type="ARBA" id="ARBA00004947"/>
    </source>
</evidence>
<sequence length="147" mass="16367">MTVVILMGGCWQKCVSLRGEEAEKEVTTSAQFTACSMITELFCICFMTFCGSNVWERPLHLIDSPFSLTSLSVYNLGTGNGFSVLQVVKLFEAVSGTKIELKFEERRAGDLPAVYCDASLAELELQWKAQYDLRQMCTTWQSHGASV</sequence>
<reference evidence="7 9" key="1">
    <citation type="journal article" date="2014" name="Nat. Genet.">
        <title>Genome and transcriptome of the porcine whipworm Trichuris suis.</title>
        <authorList>
            <person name="Jex A.R."/>
            <person name="Nejsum P."/>
            <person name="Schwarz E.M."/>
            <person name="Hu L."/>
            <person name="Young N.D."/>
            <person name="Hall R.S."/>
            <person name="Korhonen P.K."/>
            <person name="Liao S."/>
            <person name="Thamsborg S."/>
            <person name="Xia J."/>
            <person name="Xu P."/>
            <person name="Wang S."/>
            <person name="Scheerlinck J.P."/>
            <person name="Hofmann A."/>
            <person name="Sternberg P.W."/>
            <person name="Wang J."/>
            <person name="Gasser R.B."/>
        </authorList>
    </citation>
    <scope>NUCLEOTIDE SEQUENCE [LARGE SCALE GENOMIC DNA]</scope>
    <source>
        <strain evidence="8">DCEP-RM93F</strain>
        <strain evidence="7">DCEP-RM93M</strain>
    </source>
</reference>
<dbReference type="Gene3D" id="3.90.25.10">
    <property type="entry name" value="UDP-galactose 4-epimerase, domain 1"/>
    <property type="match status" value="1"/>
</dbReference>
<evidence type="ECO:0000313" key="7">
    <source>
        <dbReference type="EMBL" id="KFD53976.1"/>
    </source>
</evidence>